<gene>
    <name evidence="1" type="ORF">BBV17_25455</name>
</gene>
<reference evidence="1 2" key="1">
    <citation type="submission" date="2016-07" db="EMBL/GenBank/DDBJ databases">
        <title>Bacillus oceanisediminis whole genome.</title>
        <authorList>
            <person name="Pal Y."/>
            <person name="Verma A."/>
            <person name="Mual P."/>
            <person name="Srinivasan K."/>
        </authorList>
    </citation>
    <scope>NUCLEOTIDE SEQUENCE [LARGE SCALE GENOMIC DNA]</scope>
    <source>
        <strain evidence="1 2">Bhandara28</strain>
    </source>
</reference>
<comment type="caution">
    <text evidence="1">The sequence shown here is derived from an EMBL/GenBank/DDBJ whole genome shotgun (WGS) entry which is preliminary data.</text>
</comment>
<evidence type="ECO:0000313" key="2">
    <source>
        <dbReference type="Proteomes" id="UP000180194"/>
    </source>
</evidence>
<keyword evidence="2" id="KW-1185">Reference proteome</keyword>
<accession>A0ABX3CMF0</accession>
<protein>
    <submittedName>
        <fullName evidence="1">Uncharacterized protein</fullName>
    </submittedName>
</protein>
<name>A0ABX3CMF0_9BACI</name>
<proteinExistence type="predicted"/>
<dbReference type="Proteomes" id="UP000180194">
    <property type="component" value="Unassembled WGS sequence"/>
</dbReference>
<sequence>MKEVKKYNICYKCKRKKESSVFYEKGNRFINCADCRSERARKRETIKKLLEKEKKIRTCSVG</sequence>
<organism evidence="1 2">
    <name type="scientific">Cytobacillus oceanisediminis</name>
    <dbReference type="NCBI Taxonomy" id="665099"/>
    <lineage>
        <taxon>Bacteria</taxon>
        <taxon>Bacillati</taxon>
        <taxon>Bacillota</taxon>
        <taxon>Bacilli</taxon>
        <taxon>Bacillales</taxon>
        <taxon>Bacillaceae</taxon>
        <taxon>Cytobacillus</taxon>
    </lineage>
</organism>
<dbReference type="EMBL" id="MBRJ01000041">
    <property type="protein sequence ID" value="OHX44574.1"/>
    <property type="molecule type" value="Genomic_DNA"/>
</dbReference>
<dbReference type="RefSeq" id="WP_034297619.1">
    <property type="nucleotide sequence ID" value="NZ_MBRJ01000041.1"/>
</dbReference>
<evidence type="ECO:0000313" key="1">
    <source>
        <dbReference type="EMBL" id="OHX44574.1"/>
    </source>
</evidence>